<name>A0AB36CIP2_9CORY</name>
<dbReference type="SUPFAM" id="SSF51905">
    <property type="entry name" value="FAD/NAD(P)-binding domain"/>
    <property type="match status" value="1"/>
</dbReference>
<keyword evidence="5" id="KW-0560">Oxidoreductase</keyword>
<dbReference type="EMBL" id="JABAFZ010000002">
    <property type="protein sequence ID" value="NME88565.1"/>
    <property type="molecule type" value="Genomic_DNA"/>
</dbReference>
<sequence length="162" mass="16839">MVVTKQIVGTLPQASAVNASVEESAHAHRQSPRKAALASFLGSTLEYYDYVLYGTASALVFSRLFFDSNNPTMATIGAVKVHPGSFGTFAGIAADEHGAVLDKEGEAIEGLFTAGNDRNSIMGGFYPAGGVNLGPALGFGYIIGRTLAGAKDYEVSGKESTL</sequence>
<dbReference type="PANTHER" id="PTHR43045">
    <property type="entry name" value="SHIKIMATE TRANSPORTER"/>
    <property type="match status" value="1"/>
</dbReference>
<evidence type="ECO:0000313" key="8">
    <source>
        <dbReference type="Proteomes" id="UP000544551"/>
    </source>
</evidence>
<organism evidence="7 8">
    <name type="scientific">Corynebacterium stationis</name>
    <dbReference type="NCBI Taxonomy" id="1705"/>
    <lineage>
        <taxon>Bacteria</taxon>
        <taxon>Bacillati</taxon>
        <taxon>Actinomycetota</taxon>
        <taxon>Actinomycetes</taxon>
        <taxon>Mycobacteriales</taxon>
        <taxon>Corynebacteriaceae</taxon>
        <taxon>Corynebacterium</taxon>
    </lineage>
</organism>
<evidence type="ECO:0000256" key="1">
    <source>
        <dbReference type="ARBA" id="ARBA00004651"/>
    </source>
</evidence>
<evidence type="ECO:0000256" key="5">
    <source>
        <dbReference type="ARBA" id="ARBA00023002"/>
    </source>
</evidence>
<evidence type="ECO:0000256" key="2">
    <source>
        <dbReference type="ARBA" id="ARBA00022448"/>
    </source>
</evidence>
<comment type="subcellular location">
    <subcellularLocation>
        <location evidence="1">Cell membrane</location>
        <topology evidence="1">Multi-pass membrane protein</topology>
    </subcellularLocation>
</comment>
<keyword evidence="3" id="KW-1003">Cell membrane</keyword>
<dbReference type="InterPro" id="IPR036188">
    <property type="entry name" value="FAD/NAD-bd_sf"/>
</dbReference>
<dbReference type="Gene3D" id="3.50.50.60">
    <property type="entry name" value="FAD/NAD(P)-binding domain"/>
    <property type="match status" value="1"/>
</dbReference>
<gene>
    <name evidence="7" type="ORF">HF853_02515</name>
</gene>
<evidence type="ECO:0000313" key="7">
    <source>
        <dbReference type="EMBL" id="NME88565.1"/>
    </source>
</evidence>
<dbReference type="InterPro" id="IPR003953">
    <property type="entry name" value="FAD-dep_OxRdtase_2_FAD-bd"/>
</dbReference>
<feature type="domain" description="FAD-dependent oxidoreductase 2 FAD-binding" evidence="6">
    <location>
        <begin position="70"/>
        <end position="133"/>
    </location>
</feature>
<keyword evidence="3" id="KW-0472">Membrane</keyword>
<dbReference type="AlphaFoldDB" id="A0AB36CIP2"/>
<reference evidence="7 8" key="1">
    <citation type="submission" date="2020-04" db="EMBL/GenBank/DDBJ databases">
        <authorList>
            <person name="Hitch T.C.A."/>
            <person name="Wylensek D."/>
            <person name="Clavel T."/>
        </authorList>
    </citation>
    <scope>NUCLEOTIDE SEQUENCE [LARGE SCALE GENOMIC DNA]</scope>
    <source>
        <strain evidence="7 8">BL-383-APC-3D</strain>
    </source>
</reference>
<dbReference type="PANTHER" id="PTHR43045:SF1">
    <property type="entry name" value="SHIKIMATE TRANSPORTER"/>
    <property type="match status" value="1"/>
</dbReference>
<evidence type="ECO:0000256" key="3">
    <source>
        <dbReference type="ARBA" id="ARBA00022475"/>
    </source>
</evidence>
<evidence type="ECO:0000256" key="4">
    <source>
        <dbReference type="ARBA" id="ARBA00022630"/>
    </source>
</evidence>
<evidence type="ECO:0000259" key="6">
    <source>
        <dbReference type="Pfam" id="PF00890"/>
    </source>
</evidence>
<protein>
    <submittedName>
        <fullName evidence="7">FAD-binding protein</fullName>
    </submittedName>
</protein>
<dbReference type="GO" id="GO:0005886">
    <property type="term" value="C:plasma membrane"/>
    <property type="evidence" value="ECO:0007669"/>
    <property type="project" value="UniProtKB-SubCell"/>
</dbReference>
<dbReference type="GO" id="GO:0016491">
    <property type="term" value="F:oxidoreductase activity"/>
    <property type="evidence" value="ECO:0007669"/>
    <property type="project" value="UniProtKB-KW"/>
</dbReference>
<dbReference type="Pfam" id="PF00890">
    <property type="entry name" value="FAD_binding_2"/>
    <property type="match status" value="1"/>
</dbReference>
<comment type="caution">
    <text evidence="7">The sequence shown here is derived from an EMBL/GenBank/DDBJ whole genome shotgun (WGS) entry which is preliminary data.</text>
</comment>
<keyword evidence="2" id="KW-0813">Transport</keyword>
<proteinExistence type="predicted"/>
<dbReference type="Proteomes" id="UP000544551">
    <property type="component" value="Unassembled WGS sequence"/>
</dbReference>
<keyword evidence="4" id="KW-0285">Flavoprotein</keyword>
<accession>A0AB36CIP2</accession>